<gene>
    <name evidence="7" type="ORF">Poli38472_009525</name>
</gene>
<keyword evidence="4" id="KW-0238">DNA-binding</keyword>
<evidence type="ECO:0008006" key="9">
    <source>
        <dbReference type="Google" id="ProtNLM"/>
    </source>
</evidence>
<dbReference type="EMBL" id="SPLM01000074">
    <property type="protein sequence ID" value="TMW62032.1"/>
    <property type="molecule type" value="Genomic_DNA"/>
</dbReference>
<keyword evidence="5" id="KW-0804">Transcription</keyword>
<dbReference type="Proteomes" id="UP000794436">
    <property type="component" value="Unassembled WGS sequence"/>
</dbReference>
<keyword evidence="8" id="KW-1185">Reference proteome</keyword>
<evidence type="ECO:0000256" key="1">
    <source>
        <dbReference type="ARBA" id="ARBA00004123"/>
    </source>
</evidence>
<comment type="caution">
    <text evidence="7">The sequence shown here is derived from an EMBL/GenBank/DDBJ whole genome shotgun (WGS) entry which is preliminary data.</text>
</comment>
<keyword evidence="3" id="KW-0805">Transcription regulation</keyword>
<evidence type="ECO:0000256" key="4">
    <source>
        <dbReference type="ARBA" id="ARBA00023125"/>
    </source>
</evidence>
<dbReference type="Pfam" id="PF12251">
    <property type="entry name" value="SNAPC3"/>
    <property type="match status" value="1"/>
</dbReference>
<dbReference type="GO" id="GO:0005634">
    <property type="term" value="C:nucleus"/>
    <property type="evidence" value="ECO:0007669"/>
    <property type="project" value="UniProtKB-SubCell"/>
</dbReference>
<accession>A0A8K1CEV6</accession>
<dbReference type="GO" id="GO:0042795">
    <property type="term" value="P:snRNA transcription by RNA polymerase II"/>
    <property type="evidence" value="ECO:0007669"/>
    <property type="project" value="TreeGrafter"/>
</dbReference>
<dbReference type="GO" id="GO:0042796">
    <property type="term" value="P:snRNA transcription by RNA polymerase III"/>
    <property type="evidence" value="ECO:0007669"/>
    <property type="project" value="TreeGrafter"/>
</dbReference>
<dbReference type="GO" id="GO:0003681">
    <property type="term" value="F:bent DNA binding"/>
    <property type="evidence" value="ECO:0007669"/>
    <property type="project" value="TreeGrafter"/>
</dbReference>
<dbReference type="GO" id="GO:0001006">
    <property type="term" value="F:RNA polymerase III type 3 promoter sequence-specific DNA binding"/>
    <property type="evidence" value="ECO:0007669"/>
    <property type="project" value="TreeGrafter"/>
</dbReference>
<dbReference type="AlphaFoldDB" id="A0A8K1CEV6"/>
<comment type="subcellular location">
    <subcellularLocation>
        <location evidence="1">Nucleus</location>
    </subcellularLocation>
</comment>
<sequence length="463" mass="53898">MTPTSDFAALFPPLVGVERSSEEQEMESTHGAVDVDVSDIALPPLEQEIESHVYEALRRWNELEPAKSETTMSYMDRLRRYRAIIRWVHYETEDDENATTTEEVADDAEVAKQRKKNRKERVRRQREITRYRELFASLPSIQALREKRRPSERLEAFQATYPAKKLQVLQKRSLGETQTSLCFEFARKRPQLALHPRANDKETEEEAEPAIAAPTATTAATWRTRTLLASAQHARTTDDAVAKLDDLVLWIEVLHPSKDPARTQSFLVRSSQKLSDLVDLLVCAYDQRLETHGRRSKLVYFDRKFYVDRRPEDHLDYSKAILDWINAKPSRQAKYLHSSEANPVFALEDTRFADLALKIDVPGVYIHQGECEHLIRLRDVRLPHGFDSTQLEDFPMRLPNMLYRQLRNCLICQQYSAKFVCYGDRLSISDPMFFCERCYRTAHYDPNGQLLYSDFQAFPFVQE</sequence>
<protein>
    <recommendedName>
        <fullName evidence="9">snRNA-activating protein complex subunit 3</fullName>
    </recommendedName>
</protein>
<dbReference type="PANTHER" id="PTHR13421:SF16">
    <property type="entry name" value="SNRNA-ACTIVATING PROTEIN COMPLEX SUBUNIT 3"/>
    <property type="match status" value="1"/>
</dbReference>
<evidence type="ECO:0000256" key="6">
    <source>
        <dbReference type="ARBA" id="ARBA00023242"/>
    </source>
</evidence>
<evidence type="ECO:0000256" key="2">
    <source>
        <dbReference type="ARBA" id="ARBA00010410"/>
    </source>
</evidence>
<proteinExistence type="inferred from homology"/>
<evidence type="ECO:0000313" key="8">
    <source>
        <dbReference type="Proteomes" id="UP000794436"/>
    </source>
</evidence>
<evidence type="ECO:0000313" key="7">
    <source>
        <dbReference type="EMBL" id="TMW62032.1"/>
    </source>
</evidence>
<comment type="similarity">
    <text evidence="2">Belongs to the SNAPC3/SRD2 family.</text>
</comment>
<name>A0A8K1CEV6_PYTOL</name>
<dbReference type="GO" id="GO:0001046">
    <property type="term" value="F:core promoter sequence-specific DNA binding"/>
    <property type="evidence" value="ECO:0007669"/>
    <property type="project" value="TreeGrafter"/>
</dbReference>
<dbReference type="PANTHER" id="PTHR13421">
    <property type="entry name" value="SNRNA-ACTIVATING PROTEIN COMPLEX SUBUNIT 3"/>
    <property type="match status" value="1"/>
</dbReference>
<dbReference type="GO" id="GO:0019185">
    <property type="term" value="C:snRNA-activating protein complex"/>
    <property type="evidence" value="ECO:0007669"/>
    <property type="project" value="TreeGrafter"/>
</dbReference>
<evidence type="ECO:0000256" key="5">
    <source>
        <dbReference type="ARBA" id="ARBA00023163"/>
    </source>
</evidence>
<dbReference type="InterPro" id="IPR022042">
    <property type="entry name" value="snRNA-activating_su3"/>
</dbReference>
<organism evidence="7 8">
    <name type="scientific">Pythium oligandrum</name>
    <name type="common">Mycoparasitic fungus</name>
    <dbReference type="NCBI Taxonomy" id="41045"/>
    <lineage>
        <taxon>Eukaryota</taxon>
        <taxon>Sar</taxon>
        <taxon>Stramenopiles</taxon>
        <taxon>Oomycota</taxon>
        <taxon>Peronosporomycetes</taxon>
        <taxon>Pythiales</taxon>
        <taxon>Pythiaceae</taxon>
        <taxon>Pythium</taxon>
    </lineage>
</organism>
<keyword evidence="6" id="KW-0539">Nucleus</keyword>
<dbReference type="GO" id="GO:0000978">
    <property type="term" value="F:RNA polymerase II cis-regulatory region sequence-specific DNA binding"/>
    <property type="evidence" value="ECO:0007669"/>
    <property type="project" value="TreeGrafter"/>
</dbReference>
<dbReference type="OrthoDB" id="46583at2759"/>
<reference evidence="7" key="1">
    <citation type="submission" date="2019-03" db="EMBL/GenBank/DDBJ databases">
        <title>Long read genome sequence of the mycoparasitic Pythium oligandrum ATCC 38472 isolated from sugarbeet rhizosphere.</title>
        <authorList>
            <person name="Gaulin E."/>
        </authorList>
    </citation>
    <scope>NUCLEOTIDE SEQUENCE</scope>
    <source>
        <strain evidence="7">ATCC 38472_TT</strain>
    </source>
</reference>
<evidence type="ECO:0000256" key="3">
    <source>
        <dbReference type="ARBA" id="ARBA00023015"/>
    </source>
</evidence>